<accession>A0A485MA60</accession>
<name>A0A485MA60_9ZZZZ</name>
<evidence type="ECO:0000313" key="1">
    <source>
        <dbReference type="EMBL" id="VFU17262.1"/>
    </source>
</evidence>
<organism evidence="1">
    <name type="scientific">anaerobic digester metagenome</name>
    <dbReference type="NCBI Taxonomy" id="1263854"/>
    <lineage>
        <taxon>unclassified sequences</taxon>
        <taxon>metagenomes</taxon>
        <taxon>ecological metagenomes</taxon>
    </lineage>
</organism>
<dbReference type="EMBL" id="CAADRN010000292">
    <property type="protein sequence ID" value="VFU17262.1"/>
    <property type="molecule type" value="Genomic_DNA"/>
</dbReference>
<protein>
    <submittedName>
        <fullName evidence="1">Uncharacterized protein</fullName>
    </submittedName>
</protein>
<dbReference type="AlphaFoldDB" id="A0A485MA60"/>
<sequence>MLELTVANGLTRLHRRARSNPGNNRLLTIGGLPFVLLMQFRAGGCKKFNVQAAVQGGKQGCNLSKG</sequence>
<proteinExistence type="predicted"/>
<reference evidence="1" key="1">
    <citation type="submission" date="2019-03" db="EMBL/GenBank/DDBJ databases">
        <authorList>
            <person name="Hao L."/>
        </authorList>
    </citation>
    <scope>NUCLEOTIDE SEQUENCE</scope>
</reference>
<gene>
    <name evidence="1" type="ORF">SCFA_3610004</name>
</gene>